<feature type="compositionally biased region" description="Polar residues" evidence="1">
    <location>
        <begin position="1"/>
        <end position="13"/>
    </location>
</feature>
<protein>
    <submittedName>
        <fullName evidence="2">Uncharacterized protein</fullName>
    </submittedName>
</protein>
<dbReference type="VEuPathDB" id="TrichDB:TVAGG3_0734610"/>
<sequence length="143" mass="16439">MHSHANNYGNFKSRNNDIDDDSSDDNGNDQWTPDTDADGKDDFVKDYSSDPDEIRIKKKRIRKKGRKAKFLVEQLIYDQQIMANQQRLMQYQQQQQIQLPIAPQPSIHYPQQTFTSNIPHSLPTLESVGANHIPGSFDLVPRG</sequence>
<accession>A2DVR7</accession>
<reference evidence="2" key="1">
    <citation type="submission" date="2006-10" db="EMBL/GenBank/DDBJ databases">
        <authorList>
            <person name="Amadeo P."/>
            <person name="Zhao Q."/>
            <person name="Wortman J."/>
            <person name="Fraser-Liggett C."/>
            <person name="Carlton J."/>
        </authorList>
    </citation>
    <scope>NUCLEOTIDE SEQUENCE</scope>
    <source>
        <strain evidence="2">G3</strain>
    </source>
</reference>
<evidence type="ECO:0000313" key="2">
    <source>
        <dbReference type="EMBL" id="EAY15480.1"/>
    </source>
</evidence>
<dbReference type="AlphaFoldDB" id="A2DVR7"/>
<dbReference type="RefSeq" id="XP_001327703.1">
    <property type="nucleotide sequence ID" value="XM_001327668.1"/>
</dbReference>
<dbReference type="VEuPathDB" id="TrichDB:TVAG_210100"/>
<feature type="compositionally biased region" description="Basic and acidic residues" evidence="1">
    <location>
        <begin position="37"/>
        <end position="52"/>
    </location>
</feature>
<feature type="region of interest" description="Disordered" evidence="1">
    <location>
        <begin position="1"/>
        <end position="52"/>
    </location>
</feature>
<feature type="compositionally biased region" description="Acidic residues" evidence="1">
    <location>
        <begin position="18"/>
        <end position="27"/>
    </location>
</feature>
<evidence type="ECO:0000313" key="3">
    <source>
        <dbReference type="Proteomes" id="UP000001542"/>
    </source>
</evidence>
<keyword evidence="3" id="KW-1185">Reference proteome</keyword>
<name>A2DVR7_TRIV3</name>
<dbReference type="SMR" id="A2DVR7"/>
<dbReference type="Proteomes" id="UP000001542">
    <property type="component" value="Unassembled WGS sequence"/>
</dbReference>
<dbReference type="InParanoid" id="A2DVR7"/>
<evidence type="ECO:0000256" key="1">
    <source>
        <dbReference type="SAM" id="MobiDB-lite"/>
    </source>
</evidence>
<organism evidence="2 3">
    <name type="scientific">Trichomonas vaginalis (strain ATCC PRA-98 / G3)</name>
    <dbReference type="NCBI Taxonomy" id="412133"/>
    <lineage>
        <taxon>Eukaryota</taxon>
        <taxon>Metamonada</taxon>
        <taxon>Parabasalia</taxon>
        <taxon>Trichomonadida</taxon>
        <taxon>Trichomonadidae</taxon>
        <taxon>Trichomonas</taxon>
    </lineage>
</organism>
<dbReference type="KEGG" id="tva:4773483"/>
<gene>
    <name evidence="2" type="ORF">TVAG_210100</name>
</gene>
<proteinExistence type="predicted"/>
<reference evidence="2" key="2">
    <citation type="journal article" date="2007" name="Science">
        <title>Draft genome sequence of the sexually transmitted pathogen Trichomonas vaginalis.</title>
        <authorList>
            <person name="Carlton J.M."/>
            <person name="Hirt R.P."/>
            <person name="Silva J.C."/>
            <person name="Delcher A.L."/>
            <person name="Schatz M."/>
            <person name="Zhao Q."/>
            <person name="Wortman J.R."/>
            <person name="Bidwell S.L."/>
            <person name="Alsmark U.C.M."/>
            <person name="Besteiro S."/>
            <person name="Sicheritz-Ponten T."/>
            <person name="Noel C.J."/>
            <person name="Dacks J.B."/>
            <person name="Foster P.G."/>
            <person name="Simillion C."/>
            <person name="Van de Peer Y."/>
            <person name="Miranda-Saavedra D."/>
            <person name="Barton G.J."/>
            <person name="Westrop G.D."/>
            <person name="Mueller S."/>
            <person name="Dessi D."/>
            <person name="Fiori P.L."/>
            <person name="Ren Q."/>
            <person name="Paulsen I."/>
            <person name="Zhang H."/>
            <person name="Bastida-Corcuera F.D."/>
            <person name="Simoes-Barbosa A."/>
            <person name="Brown M.T."/>
            <person name="Hayes R.D."/>
            <person name="Mukherjee M."/>
            <person name="Okumura C.Y."/>
            <person name="Schneider R."/>
            <person name="Smith A.J."/>
            <person name="Vanacova S."/>
            <person name="Villalvazo M."/>
            <person name="Haas B.J."/>
            <person name="Pertea M."/>
            <person name="Feldblyum T.V."/>
            <person name="Utterback T.R."/>
            <person name="Shu C.L."/>
            <person name="Osoegawa K."/>
            <person name="de Jong P.J."/>
            <person name="Hrdy I."/>
            <person name="Horvathova L."/>
            <person name="Zubacova Z."/>
            <person name="Dolezal P."/>
            <person name="Malik S.B."/>
            <person name="Logsdon J.M. Jr."/>
            <person name="Henze K."/>
            <person name="Gupta A."/>
            <person name="Wang C.C."/>
            <person name="Dunne R.L."/>
            <person name="Upcroft J.A."/>
            <person name="Upcroft P."/>
            <person name="White O."/>
            <person name="Salzberg S.L."/>
            <person name="Tang P."/>
            <person name="Chiu C.-H."/>
            <person name="Lee Y.-S."/>
            <person name="Embley T.M."/>
            <person name="Coombs G.H."/>
            <person name="Mottram J.C."/>
            <person name="Tachezy J."/>
            <person name="Fraser-Liggett C.M."/>
            <person name="Johnson P.J."/>
        </authorList>
    </citation>
    <scope>NUCLEOTIDE SEQUENCE [LARGE SCALE GENOMIC DNA]</scope>
    <source>
        <strain evidence="2">G3</strain>
    </source>
</reference>
<dbReference type="EMBL" id="DS113255">
    <property type="protein sequence ID" value="EAY15480.1"/>
    <property type="molecule type" value="Genomic_DNA"/>
</dbReference>